<protein>
    <submittedName>
        <fullName evidence="2">Uncharacterized protein</fullName>
    </submittedName>
</protein>
<reference evidence="3" key="1">
    <citation type="submission" date="2014-10" db="EMBL/GenBank/DDBJ databases">
        <title>Genome sequencing of Vitellibacter sp. D-24.</title>
        <authorList>
            <person name="Thevarajoo S."/>
            <person name="Selvaratnam C."/>
            <person name="Goh K.M."/>
            <person name="Chong C.S."/>
        </authorList>
    </citation>
    <scope>NUCLEOTIDE SEQUENCE [LARGE SCALE GENOMIC DNA]</scope>
    <source>
        <strain evidence="3">D-24</strain>
    </source>
</reference>
<dbReference type="EMBL" id="JRWG01000009">
    <property type="protein sequence ID" value="KXN98201.1"/>
    <property type="molecule type" value="Genomic_DNA"/>
</dbReference>
<gene>
    <name evidence="2" type="ORF">LS48_12345</name>
</gene>
<accession>A0A137RFG3</accession>
<dbReference type="AlphaFoldDB" id="A0A137RFG3"/>
<name>A0A137RFG3_9FLAO</name>
<dbReference type="STRING" id="1548749.LS48_12345"/>
<feature type="chain" id="PRO_5007479712" evidence="1">
    <location>
        <begin position="19"/>
        <end position="126"/>
    </location>
</feature>
<evidence type="ECO:0000313" key="3">
    <source>
        <dbReference type="Proteomes" id="UP000070138"/>
    </source>
</evidence>
<comment type="caution">
    <text evidence="2">The sequence shown here is derived from an EMBL/GenBank/DDBJ whole genome shotgun (WGS) entry which is preliminary data.</text>
</comment>
<dbReference type="OrthoDB" id="983030at2"/>
<evidence type="ECO:0000256" key="1">
    <source>
        <dbReference type="SAM" id="SignalP"/>
    </source>
</evidence>
<dbReference type="RefSeq" id="WP_062622813.1">
    <property type="nucleotide sequence ID" value="NZ_JRWG01000009.1"/>
</dbReference>
<reference evidence="2 3" key="2">
    <citation type="journal article" date="2016" name="Int. J. Syst. Evol. Microbiol.">
        <title>Vitellibacter aquimaris sp. nov., a marine bacterium isolated from seawater.</title>
        <authorList>
            <person name="Thevarajoo S."/>
            <person name="Selvaratnam C."/>
            <person name="Goh K.M."/>
            <person name="Hong K.W."/>
            <person name="Chan X.Y."/>
            <person name="Chan K.G."/>
            <person name="Chong C.S."/>
        </authorList>
    </citation>
    <scope>NUCLEOTIDE SEQUENCE [LARGE SCALE GENOMIC DNA]</scope>
    <source>
        <strain evidence="2 3">D-24</strain>
    </source>
</reference>
<feature type="signal peptide" evidence="1">
    <location>
        <begin position="1"/>
        <end position="18"/>
    </location>
</feature>
<keyword evidence="3" id="KW-1185">Reference proteome</keyword>
<dbReference type="Proteomes" id="UP000070138">
    <property type="component" value="Unassembled WGS sequence"/>
</dbReference>
<keyword evidence="1" id="KW-0732">Signal</keyword>
<organism evidence="2 3">
    <name type="scientific">Aequorivita aquimaris</name>
    <dbReference type="NCBI Taxonomy" id="1548749"/>
    <lineage>
        <taxon>Bacteria</taxon>
        <taxon>Pseudomonadati</taxon>
        <taxon>Bacteroidota</taxon>
        <taxon>Flavobacteriia</taxon>
        <taxon>Flavobacteriales</taxon>
        <taxon>Flavobacteriaceae</taxon>
        <taxon>Aequorivita</taxon>
    </lineage>
</organism>
<evidence type="ECO:0000313" key="2">
    <source>
        <dbReference type="EMBL" id="KXN98201.1"/>
    </source>
</evidence>
<sequence>MKHLLFFALLNSFFSITAQENCEKFKNGTFKMSDPAINFACTITRNDSIQVEKIDGTNQQSTYRVKWTSPCAYELQMVEGNPDAVAFYKDKILKVNIISTEEDNYTYEARIDGIEFVSTQTIYKVE</sequence>
<proteinExistence type="predicted"/>